<evidence type="ECO:0000313" key="3">
    <source>
        <dbReference type="EMBL" id="CAD8124904.1"/>
    </source>
</evidence>
<evidence type="ECO:0000313" key="4">
    <source>
        <dbReference type="Proteomes" id="UP000692954"/>
    </source>
</evidence>
<dbReference type="GO" id="GO:0007155">
    <property type="term" value="P:cell adhesion"/>
    <property type="evidence" value="ECO:0007669"/>
    <property type="project" value="InterPro"/>
</dbReference>
<evidence type="ECO:0000259" key="2">
    <source>
        <dbReference type="Pfam" id="PF09458"/>
    </source>
</evidence>
<dbReference type="Pfam" id="PF09458">
    <property type="entry name" value="H_lectin"/>
    <property type="match status" value="1"/>
</dbReference>
<dbReference type="InterPro" id="IPR019019">
    <property type="entry name" value="H-type_lectin_domain"/>
</dbReference>
<name>A0A8S1RC41_9CILI</name>
<feature type="signal peptide" evidence="1">
    <location>
        <begin position="1"/>
        <end position="17"/>
    </location>
</feature>
<dbReference type="AlphaFoldDB" id="A0A8S1RC41"/>
<evidence type="ECO:0000256" key="1">
    <source>
        <dbReference type="SAM" id="SignalP"/>
    </source>
</evidence>
<sequence length="420" mass="47878">MNKEIYLFLILFKIAQGITYDSGFKKGVDTTDNCANSFSTTQTISFSGQFQNIPQVFIILSRWEIDKTDEVDVRLEINSITLTNFKVQISCPKMRVFVLYFDWYAMDDQRVKVINQFNLDNPTTTQTFSHQNTNAEIGFISPISFGAQGSLDYTLQITSITLTTVTVELSNVPGKFENLKQIGYQIILGRQDAINILEIQSTSSYNSGNINIQTNKWLLTPTVAIRNPQDENIRLLQQKTTTSTIISYTINSWSTHPYSPNTHLRIWMSLVSNQQATFMLLLTVRISSKFDLGAITSPNIQIQMPQINQSYSSNGVYTIFVDKTYSTIFINVQMKCFNGKKIRSFFRKCNGCSGNQNYQFNHFCHANINLVSYFAKYTPDTSANQKLTITISDSEISIVQVVQNYVQTQTQILHILYLNV</sequence>
<protein>
    <recommendedName>
        <fullName evidence="2">H-type lectin domain-containing protein</fullName>
    </recommendedName>
</protein>
<proteinExistence type="predicted"/>
<comment type="caution">
    <text evidence="3">The sequence shown here is derived from an EMBL/GenBank/DDBJ whole genome shotgun (WGS) entry which is preliminary data.</text>
</comment>
<organism evidence="3 4">
    <name type="scientific">Paramecium sonneborni</name>
    <dbReference type="NCBI Taxonomy" id="65129"/>
    <lineage>
        <taxon>Eukaryota</taxon>
        <taxon>Sar</taxon>
        <taxon>Alveolata</taxon>
        <taxon>Ciliophora</taxon>
        <taxon>Intramacronucleata</taxon>
        <taxon>Oligohymenophorea</taxon>
        <taxon>Peniculida</taxon>
        <taxon>Parameciidae</taxon>
        <taxon>Paramecium</taxon>
    </lineage>
</organism>
<feature type="chain" id="PRO_5035856872" description="H-type lectin domain-containing protein" evidence="1">
    <location>
        <begin position="18"/>
        <end position="420"/>
    </location>
</feature>
<dbReference type="Proteomes" id="UP000692954">
    <property type="component" value="Unassembled WGS sequence"/>
</dbReference>
<keyword evidence="1" id="KW-0732">Signal</keyword>
<reference evidence="3" key="1">
    <citation type="submission" date="2021-01" db="EMBL/GenBank/DDBJ databases">
        <authorList>
            <consortium name="Genoscope - CEA"/>
            <person name="William W."/>
        </authorList>
    </citation>
    <scope>NUCLEOTIDE SEQUENCE</scope>
</reference>
<dbReference type="EMBL" id="CAJJDN010000154">
    <property type="protein sequence ID" value="CAD8124904.1"/>
    <property type="molecule type" value="Genomic_DNA"/>
</dbReference>
<accession>A0A8S1RC41</accession>
<gene>
    <name evidence="3" type="ORF">PSON_ATCC_30995.1.T1540115</name>
</gene>
<keyword evidence="4" id="KW-1185">Reference proteome</keyword>
<dbReference type="GO" id="GO:0030246">
    <property type="term" value="F:carbohydrate binding"/>
    <property type="evidence" value="ECO:0007669"/>
    <property type="project" value="InterPro"/>
</dbReference>
<feature type="domain" description="H-type lectin" evidence="2">
    <location>
        <begin position="41"/>
        <end position="106"/>
    </location>
</feature>